<feature type="coiled-coil region" evidence="1">
    <location>
        <begin position="275"/>
        <end position="302"/>
    </location>
</feature>
<dbReference type="EMBL" id="JAFIRR010000129">
    <property type="protein sequence ID" value="MCO6418420.1"/>
    <property type="molecule type" value="Genomic_DNA"/>
</dbReference>
<proteinExistence type="predicted"/>
<keyword evidence="6" id="KW-1185">Reference proteome</keyword>
<evidence type="ECO:0000259" key="4">
    <source>
        <dbReference type="Pfam" id="PF13524"/>
    </source>
</evidence>
<dbReference type="InterPro" id="IPR001173">
    <property type="entry name" value="Glyco_trans_2-like"/>
</dbReference>
<evidence type="ECO:0000313" key="6">
    <source>
        <dbReference type="Proteomes" id="UP001523392"/>
    </source>
</evidence>
<feature type="domain" description="Spore protein YkvP/CgeB glycosyl transferase-like" evidence="4">
    <location>
        <begin position="734"/>
        <end position="848"/>
    </location>
</feature>
<dbReference type="Gene3D" id="3.40.50.2000">
    <property type="entry name" value="Glycogen Phosphorylase B"/>
    <property type="match status" value="1"/>
</dbReference>
<keyword evidence="5" id="KW-0808">Transferase</keyword>
<dbReference type="Proteomes" id="UP001523392">
    <property type="component" value="Unassembled WGS sequence"/>
</dbReference>
<evidence type="ECO:0000259" key="3">
    <source>
        <dbReference type="Pfam" id="PF08241"/>
    </source>
</evidence>
<feature type="domain" description="Methyltransferase type 11" evidence="3">
    <location>
        <begin position="1257"/>
        <end position="1305"/>
    </location>
</feature>
<keyword evidence="1" id="KW-0175">Coiled coil</keyword>
<organism evidence="5 6">
    <name type="scientific">Siccirubricoccus soli</name>
    <dbReference type="NCBI Taxonomy" id="2899147"/>
    <lineage>
        <taxon>Bacteria</taxon>
        <taxon>Pseudomonadati</taxon>
        <taxon>Pseudomonadota</taxon>
        <taxon>Alphaproteobacteria</taxon>
        <taxon>Acetobacterales</taxon>
        <taxon>Roseomonadaceae</taxon>
        <taxon>Siccirubricoccus</taxon>
    </lineage>
</organism>
<gene>
    <name evidence="5" type="ORF">JYK14_19950</name>
</gene>
<evidence type="ECO:0000256" key="1">
    <source>
        <dbReference type="SAM" id="Coils"/>
    </source>
</evidence>
<dbReference type="CDD" id="cd00761">
    <property type="entry name" value="Glyco_tranf_GTA_type"/>
    <property type="match status" value="1"/>
</dbReference>
<dbReference type="Pfam" id="PF13578">
    <property type="entry name" value="Methyltransf_24"/>
    <property type="match status" value="1"/>
</dbReference>
<dbReference type="InterPro" id="IPR013216">
    <property type="entry name" value="Methyltransf_11"/>
</dbReference>
<dbReference type="Gene3D" id="3.90.550.10">
    <property type="entry name" value="Spore Coat Polysaccharide Biosynthesis Protein SpsA, Chain A"/>
    <property type="match status" value="1"/>
</dbReference>
<evidence type="ECO:0000259" key="2">
    <source>
        <dbReference type="Pfam" id="PF00535"/>
    </source>
</evidence>
<protein>
    <submittedName>
        <fullName evidence="5">Class I SAM-dependent methyltransferase</fullName>
        <ecNumber evidence="5">2.1.1.-</ecNumber>
    </submittedName>
</protein>
<dbReference type="PANTHER" id="PTHR22916:SF3">
    <property type="entry name" value="UDP-GLCNAC:BETAGAL BETA-1,3-N-ACETYLGLUCOSAMINYLTRANSFERASE-LIKE PROTEIN 1"/>
    <property type="match status" value="1"/>
</dbReference>
<accession>A0ABT1DB11</accession>
<dbReference type="Gene3D" id="3.40.50.150">
    <property type="entry name" value="Vaccinia Virus protein VP39"/>
    <property type="match status" value="2"/>
</dbReference>
<dbReference type="EC" id="2.1.1.-" evidence="5"/>
<dbReference type="InterPro" id="IPR029063">
    <property type="entry name" value="SAM-dependent_MTases_sf"/>
</dbReference>
<sequence length="1425" mass="157050">MDLNLPDRPIATDPGLAGVAAALELGPELDWHPDHLAASAWLEHVPFAWWLVKALRPRNIVELGTHWGVSYGAFCQAVERCGLPSFCHAVDTWQGDEHAGHYGEEVFARVSEVNERHWRRFSTLLRSSFDEARGYFGAGEIDLLHIDGLHTEEAVRHDFETWRETLSERGVVLFHDINVRERDFGVWRLWRALRAEHPHFEFTHGQGLGVLGLGREFPRPVAALFEADAAMTATIRHLFAARGEAVRSRYQLAELARDVGRRQVTERQQEDRIGALAAQRDAALAEREAALAERDRVSAERDHILAERHHILAERDHALAERDHALAERDRILAERERVPGEHGAALAARDAALAARDAALAERDAALAERDAAVATREQMAASLAQARAEQDQAQTELLAARVEMRAARTEAMALREQRAALLASSSWRLTRPMRVAAGLWRGEPGYRAKLRAMLGRPAPTPAPALPPAPALAPALAPPAPAAAATPLPAAAPARYRIVFLSGEPHTPGHSYRVERYAVALRQAGAEAEILRIEELPARLPEIASAQLLCIWRAAWTPEVGAAIDTARQAGARIIFDVDDLMIDPELARVDIIDGIRTQFLTESAVEEFYERVRRTMLQADLCTVTTEELASHARRMWLPAMVLPNGFDAATFARSRLAARRRAAAPSDGLFRIGYAGGSRTHQRDFSVCAAAVGRILRASPAARLVLFHDLETGRPLIDIEEFPALHGLESQIEWRHRVPLEQLPEEVARFDINLAPLEVGNPFCEAKSELKYFEAAIAGVCTIASPTGPYRRAIRHGETGFLAESEEEWHGALRRLLDDPEERRRVARNALYDALWNFGPDRRAELAASLLEHLRGGRAASRAFAFGLQPLHQPMPPPALPAHEQVFLSDNLRQADVTVVVPLHNYAHFVEEALDSVAAQDVADLDLVVVDDASTDDSLAVALRWAERHRHRFNRLAVLRNLVNAGLGPTRNVGFDAAETLHVLPLDADNRLLPGCVSRCLAVLNSVGAAYAYPVIRQFGATQELMGVWPANPLRFVGGNYVDAMALISKASWALVGGYDNVRFGWEDFDFWCRIAERGLPGVAVGGEPLAEYRVHASSMLRTVTEMEENKKKLMADMERRHAWLALTAPGGRGATAAGTAAAPAREERVAQLLPLLRCPVTGGPLALAPDGSALLSGEDHRWPLVAGRPVLFPGLGEPVLHPEHHVSNPLPAHVEARIRATPGPVLNLSAGGTPDRLPNVIEAEAAIFRNTDLIADAHRLPFVDAAFEGVVALNAFEHYADPMRAAAEIRRILKPGGWVLIQTAFLQPEHEAPWHFYNCTKYGLLQWFDGFEAGEVRVPDNLNPVFAFAWLASECESALRRDVSAAAADGLRAAPIGWLVDAWRDPARRREATWRNFATLTQPSQERIAAGFEYTGRRPAA</sequence>
<dbReference type="SUPFAM" id="SSF53448">
    <property type="entry name" value="Nucleotide-diphospho-sugar transferases"/>
    <property type="match status" value="1"/>
</dbReference>
<dbReference type="Pfam" id="PF00535">
    <property type="entry name" value="Glycos_transf_2"/>
    <property type="match status" value="1"/>
</dbReference>
<dbReference type="SUPFAM" id="SSF53335">
    <property type="entry name" value="S-adenosyl-L-methionine-dependent methyltransferases"/>
    <property type="match status" value="2"/>
</dbReference>
<dbReference type="GO" id="GO:0008168">
    <property type="term" value="F:methyltransferase activity"/>
    <property type="evidence" value="ECO:0007669"/>
    <property type="project" value="UniProtKB-KW"/>
</dbReference>
<dbReference type="PANTHER" id="PTHR22916">
    <property type="entry name" value="GLYCOSYLTRANSFERASE"/>
    <property type="match status" value="1"/>
</dbReference>
<keyword evidence="5" id="KW-0489">Methyltransferase</keyword>
<dbReference type="RefSeq" id="WP_252955054.1">
    <property type="nucleotide sequence ID" value="NZ_JAFIRR010000129.1"/>
</dbReference>
<dbReference type="InterPro" id="IPR055259">
    <property type="entry name" value="YkvP/CgeB_Glyco_trans-like"/>
</dbReference>
<dbReference type="Pfam" id="PF13524">
    <property type="entry name" value="Glyco_trans_1_2"/>
    <property type="match status" value="1"/>
</dbReference>
<dbReference type="GO" id="GO:0032259">
    <property type="term" value="P:methylation"/>
    <property type="evidence" value="ECO:0007669"/>
    <property type="project" value="UniProtKB-KW"/>
</dbReference>
<dbReference type="InterPro" id="IPR029044">
    <property type="entry name" value="Nucleotide-diphossugar_trans"/>
</dbReference>
<reference evidence="5 6" key="1">
    <citation type="submission" date="2021-12" db="EMBL/GenBank/DDBJ databases">
        <title>Siccirubricoccus leaddurans sp. nov., a high concentration Zn2+ tolerance bacterium.</title>
        <authorList>
            <person name="Cao Y."/>
        </authorList>
    </citation>
    <scope>NUCLEOTIDE SEQUENCE [LARGE SCALE GENOMIC DNA]</scope>
    <source>
        <strain evidence="5 6">KC 17139</strain>
    </source>
</reference>
<feature type="domain" description="Glycosyltransferase 2-like" evidence="2">
    <location>
        <begin position="901"/>
        <end position="1023"/>
    </location>
</feature>
<name>A0ABT1DB11_9PROT</name>
<dbReference type="Pfam" id="PF08241">
    <property type="entry name" value="Methyltransf_11"/>
    <property type="match status" value="1"/>
</dbReference>
<evidence type="ECO:0000313" key="5">
    <source>
        <dbReference type="EMBL" id="MCO6418420.1"/>
    </source>
</evidence>
<dbReference type="SUPFAM" id="SSF53756">
    <property type="entry name" value="UDP-Glycosyltransferase/glycogen phosphorylase"/>
    <property type="match status" value="1"/>
</dbReference>
<feature type="coiled-coil region" evidence="1">
    <location>
        <begin position="359"/>
        <end position="419"/>
    </location>
</feature>
<comment type="caution">
    <text evidence="5">The sequence shown here is derived from an EMBL/GenBank/DDBJ whole genome shotgun (WGS) entry which is preliminary data.</text>
</comment>